<keyword evidence="3" id="KW-1185">Reference proteome</keyword>
<organism evidence="2 3">
    <name type="scientific">Anopheles culicifacies</name>
    <dbReference type="NCBI Taxonomy" id="139723"/>
    <lineage>
        <taxon>Eukaryota</taxon>
        <taxon>Metazoa</taxon>
        <taxon>Ecdysozoa</taxon>
        <taxon>Arthropoda</taxon>
        <taxon>Hexapoda</taxon>
        <taxon>Insecta</taxon>
        <taxon>Pterygota</taxon>
        <taxon>Neoptera</taxon>
        <taxon>Endopterygota</taxon>
        <taxon>Diptera</taxon>
        <taxon>Nematocera</taxon>
        <taxon>Culicoidea</taxon>
        <taxon>Culicidae</taxon>
        <taxon>Anophelinae</taxon>
        <taxon>Anopheles</taxon>
        <taxon>culicifacies species complex</taxon>
    </lineage>
</organism>
<name>A0A182MDV5_9DIPT</name>
<dbReference type="SUPFAM" id="SSF48726">
    <property type="entry name" value="Immunoglobulin"/>
    <property type="match status" value="1"/>
</dbReference>
<sequence>MTQLSQILSLLLLICWSNEVASTGGPSMVHVGEDALLTCVVMTPYNNDTVLWRKGPHEILSAGMNRVTGDKRISVLHDDCKYDQPGKECPPRHLHPSAVKTLKTFLSLIYGSDYFGNNRFSLSVTSFWHWWHEHRIPAYDTVDKAG</sequence>
<dbReference type="InterPro" id="IPR036179">
    <property type="entry name" value="Ig-like_dom_sf"/>
</dbReference>
<reference evidence="2" key="2">
    <citation type="submission" date="2020-05" db="UniProtKB">
        <authorList>
            <consortium name="EnsemblMetazoa"/>
        </authorList>
    </citation>
    <scope>IDENTIFICATION</scope>
    <source>
        <strain evidence="2">A-37</strain>
    </source>
</reference>
<evidence type="ECO:0008006" key="4">
    <source>
        <dbReference type="Google" id="ProtNLM"/>
    </source>
</evidence>
<dbReference type="AlphaFoldDB" id="A0A182MDV5"/>
<dbReference type="STRING" id="139723.A0A182MDV5"/>
<dbReference type="Proteomes" id="UP000075883">
    <property type="component" value="Unassembled WGS sequence"/>
</dbReference>
<evidence type="ECO:0000313" key="2">
    <source>
        <dbReference type="EnsemblMetazoa" id="ACUA015856-PA"/>
    </source>
</evidence>
<dbReference type="EMBL" id="AXCM01008349">
    <property type="status" value="NOT_ANNOTATED_CDS"/>
    <property type="molecule type" value="Genomic_DNA"/>
</dbReference>
<protein>
    <recommendedName>
        <fullName evidence="4">Ig-like domain-containing protein</fullName>
    </recommendedName>
</protein>
<dbReference type="InterPro" id="IPR013783">
    <property type="entry name" value="Ig-like_fold"/>
</dbReference>
<dbReference type="Gene3D" id="2.60.40.10">
    <property type="entry name" value="Immunoglobulins"/>
    <property type="match status" value="1"/>
</dbReference>
<accession>A0A182MDV5</accession>
<proteinExistence type="predicted"/>
<dbReference type="EnsemblMetazoa" id="ACUA015856-RA">
    <property type="protein sequence ID" value="ACUA015856-PA"/>
    <property type="gene ID" value="ACUA015856"/>
</dbReference>
<feature type="signal peptide" evidence="1">
    <location>
        <begin position="1"/>
        <end position="22"/>
    </location>
</feature>
<reference evidence="3" key="1">
    <citation type="submission" date="2013-09" db="EMBL/GenBank/DDBJ databases">
        <title>The Genome Sequence of Anopheles culicifacies species A.</title>
        <authorList>
            <consortium name="The Broad Institute Genomics Platform"/>
            <person name="Neafsey D.E."/>
            <person name="Besansky N."/>
            <person name="Howell P."/>
            <person name="Walton C."/>
            <person name="Young S.K."/>
            <person name="Zeng Q."/>
            <person name="Gargeya S."/>
            <person name="Fitzgerald M."/>
            <person name="Haas B."/>
            <person name="Abouelleil A."/>
            <person name="Allen A.W."/>
            <person name="Alvarado L."/>
            <person name="Arachchi H.M."/>
            <person name="Berlin A.M."/>
            <person name="Chapman S.B."/>
            <person name="Gainer-Dewar J."/>
            <person name="Goldberg J."/>
            <person name="Griggs A."/>
            <person name="Gujja S."/>
            <person name="Hansen M."/>
            <person name="Howarth C."/>
            <person name="Imamovic A."/>
            <person name="Ireland A."/>
            <person name="Larimer J."/>
            <person name="McCowan C."/>
            <person name="Murphy C."/>
            <person name="Pearson M."/>
            <person name="Poon T.W."/>
            <person name="Priest M."/>
            <person name="Roberts A."/>
            <person name="Saif S."/>
            <person name="Shea T."/>
            <person name="Sisk P."/>
            <person name="Sykes S."/>
            <person name="Wortman J."/>
            <person name="Nusbaum C."/>
            <person name="Birren B."/>
        </authorList>
    </citation>
    <scope>NUCLEOTIDE SEQUENCE [LARGE SCALE GENOMIC DNA]</scope>
    <source>
        <strain evidence="3">A-37</strain>
    </source>
</reference>
<keyword evidence="1" id="KW-0732">Signal</keyword>
<evidence type="ECO:0000313" key="3">
    <source>
        <dbReference type="Proteomes" id="UP000075883"/>
    </source>
</evidence>
<dbReference type="VEuPathDB" id="VectorBase:ACUA015856"/>
<evidence type="ECO:0000256" key="1">
    <source>
        <dbReference type="SAM" id="SignalP"/>
    </source>
</evidence>
<feature type="chain" id="PRO_5008128282" description="Ig-like domain-containing protein" evidence="1">
    <location>
        <begin position="23"/>
        <end position="146"/>
    </location>
</feature>